<evidence type="ECO:0000256" key="2">
    <source>
        <dbReference type="ARBA" id="ARBA00022473"/>
    </source>
</evidence>
<dbReference type="InterPro" id="IPR048561">
    <property type="entry name" value="Dab_PTB"/>
</dbReference>
<keyword evidence="2" id="KW-0217">Developmental protein</keyword>
<name>A0AAY4D438_9TELE</name>
<organism evidence="8 9">
    <name type="scientific">Denticeps clupeoides</name>
    <name type="common">denticle herring</name>
    <dbReference type="NCBI Taxonomy" id="299321"/>
    <lineage>
        <taxon>Eukaryota</taxon>
        <taxon>Metazoa</taxon>
        <taxon>Chordata</taxon>
        <taxon>Craniata</taxon>
        <taxon>Vertebrata</taxon>
        <taxon>Euteleostomi</taxon>
        <taxon>Actinopterygii</taxon>
        <taxon>Neopterygii</taxon>
        <taxon>Teleostei</taxon>
        <taxon>Clupei</taxon>
        <taxon>Clupeiformes</taxon>
        <taxon>Denticipitoidei</taxon>
        <taxon>Denticipitidae</taxon>
        <taxon>Denticeps</taxon>
    </lineage>
</organism>
<evidence type="ECO:0000256" key="6">
    <source>
        <dbReference type="SAM" id="MobiDB-lite"/>
    </source>
</evidence>
<dbReference type="Pfam" id="PF00640">
    <property type="entry name" value="PID"/>
    <property type="match status" value="1"/>
</dbReference>
<reference evidence="8" key="2">
    <citation type="submission" date="2025-08" db="UniProtKB">
        <authorList>
            <consortium name="Ensembl"/>
        </authorList>
    </citation>
    <scope>IDENTIFICATION</scope>
</reference>
<dbReference type="InterPro" id="IPR006020">
    <property type="entry name" value="PTB/PI_dom"/>
</dbReference>
<feature type="compositionally biased region" description="Low complexity" evidence="6">
    <location>
        <begin position="351"/>
        <end position="365"/>
    </location>
</feature>
<keyword evidence="3" id="KW-0963">Cytoplasm</keyword>
<dbReference type="Proteomes" id="UP000694580">
    <property type="component" value="Chromosome 19"/>
</dbReference>
<proteinExistence type="predicted"/>
<keyword evidence="5" id="KW-0221">Differentiation</keyword>
<evidence type="ECO:0000256" key="3">
    <source>
        <dbReference type="ARBA" id="ARBA00022490"/>
    </source>
</evidence>
<dbReference type="PANTHER" id="PTHR47695:SF4">
    <property type="entry name" value="DISABLED HOMOLOG 1"/>
    <property type="match status" value="1"/>
</dbReference>
<dbReference type="RefSeq" id="XP_028817278.1">
    <property type="nucleotide sequence ID" value="XM_028961445.1"/>
</dbReference>
<dbReference type="Ensembl" id="ENSDCDT00010050125.1">
    <property type="protein sequence ID" value="ENSDCDP00010040262.1"/>
    <property type="gene ID" value="ENSDCDG00010025724.1"/>
</dbReference>
<dbReference type="PANTHER" id="PTHR47695">
    <property type="entry name" value="PID DOMAIN-CONTAINING PROTEIN"/>
    <property type="match status" value="1"/>
</dbReference>
<reference evidence="8" key="3">
    <citation type="submission" date="2025-09" db="UniProtKB">
        <authorList>
            <consortium name="Ensembl"/>
        </authorList>
    </citation>
    <scope>IDENTIFICATION</scope>
</reference>
<keyword evidence="4" id="KW-0597">Phosphoprotein</keyword>
<dbReference type="PROSITE" id="PS01179">
    <property type="entry name" value="PID"/>
    <property type="match status" value="1"/>
</dbReference>
<dbReference type="GO" id="GO:0005737">
    <property type="term" value="C:cytoplasm"/>
    <property type="evidence" value="ECO:0007669"/>
    <property type="project" value="UniProtKB-SubCell"/>
</dbReference>
<dbReference type="Pfam" id="PF21792">
    <property type="entry name" value="DAB2_SBM"/>
    <property type="match status" value="1"/>
</dbReference>
<feature type="region of interest" description="Disordered" evidence="6">
    <location>
        <begin position="211"/>
        <end position="231"/>
    </location>
</feature>
<evidence type="ECO:0000256" key="1">
    <source>
        <dbReference type="ARBA" id="ARBA00004496"/>
    </source>
</evidence>
<evidence type="ECO:0000259" key="7">
    <source>
        <dbReference type="PROSITE" id="PS01179"/>
    </source>
</evidence>
<reference evidence="8 9" key="1">
    <citation type="submission" date="2020-06" db="EMBL/GenBank/DDBJ databases">
        <authorList>
            <consortium name="Wellcome Sanger Institute Data Sharing"/>
        </authorList>
    </citation>
    <scope>NUCLEOTIDE SEQUENCE [LARGE SCALE GENOMIC DNA]</scope>
</reference>
<dbReference type="GeneID" id="114768927"/>
<dbReference type="AlphaFoldDB" id="A0AAY4D438"/>
<feature type="compositionally biased region" description="Low complexity" evidence="6">
    <location>
        <begin position="437"/>
        <end position="446"/>
    </location>
</feature>
<dbReference type="InterPro" id="IPR048559">
    <property type="entry name" value="DAB1/2_SBM"/>
</dbReference>
<dbReference type="GO" id="GO:0001764">
    <property type="term" value="P:neuron migration"/>
    <property type="evidence" value="ECO:0007669"/>
    <property type="project" value="TreeGrafter"/>
</dbReference>
<feature type="compositionally biased region" description="Basic and acidic residues" evidence="6">
    <location>
        <begin position="15"/>
        <end position="28"/>
    </location>
</feature>
<keyword evidence="9" id="KW-1185">Reference proteome</keyword>
<evidence type="ECO:0000256" key="4">
    <source>
        <dbReference type="ARBA" id="ARBA00022553"/>
    </source>
</evidence>
<feature type="region of interest" description="Disordered" evidence="6">
    <location>
        <begin position="1"/>
        <end position="28"/>
    </location>
</feature>
<dbReference type="SUPFAM" id="SSF50729">
    <property type="entry name" value="PH domain-like"/>
    <property type="match status" value="1"/>
</dbReference>
<sequence length="528" mass="56760">MSTEAELQPAARTCVRKESKRRGQDRSEAGLIKRFKGDGVRYKAKLIGIDEVTAARGDKLCQDSMMKLKGIAASARSRGEHKQKVFLTVSFGGIKIFDEKSGVLQHHHAVHEISYIAKDITDHRAFGYVCGKEGNHRFVAIKTAQSAEPVILDLRDLFQLIYEIKQREEMEKKAQKDKQCEQAVYQTILEEDVEDPVYQNINQLELFGDMSTPPDITSPSTPASPANTLDPSLAHQPPSELFAPFNPAAVPSGYVTMGAVPPAHWAQQPFAAQAPLAFGVQSPVPMAQVLPGGQPVIWGQANLFPTTQQQWAAMAGAFPAAAFMPAQAVGPLPAAMFQTLAAMPMPPPCEAPVAAGPSSPTASSPQQGDRSRQKMGKEMFKDFQMAKPPAGTATPRKSEQPSLTCTTDAFTSYFSRVGMAQDTDDCDDFDISQMNLTPVTSTTPSTNSPPTPAPRQSSPSKSSESHASDPPTDDSFGDGDGSPSRSGEEDAAAESRSSPVAEPSEEPSDQASPQGKDPLYAQINKGQK</sequence>
<dbReference type="GeneTree" id="ENSGT00940000158038"/>
<evidence type="ECO:0000313" key="8">
    <source>
        <dbReference type="Ensembl" id="ENSDCDP00010040262.1"/>
    </source>
</evidence>
<dbReference type="SMART" id="SM00462">
    <property type="entry name" value="PTB"/>
    <property type="match status" value="1"/>
</dbReference>
<protein>
    <recommendedName>
        <fullName evidence="7">PID domain-containing protein</fullName>
    </recommendedName>
</protein>
<feature type="region of interest" description="Disordered" evidence="6">
    <location>
        <begin position="351"/>
        <end position="374"/>
    </location>
</feature>
<evidence type="ECO:0000256" key="5">
    <source>
        <dbReference type="ARBA" id="ARBA00022782"/>
    </source>
</evidence>
<gene>
    <name evidence="8" type="primary">dab1a</name>
</gene>
<comment type="subcellular location">
    <subcellularLocation>
        <location evidence="1">Cytoplasm</location>
    </subcellularLocation>
</comment>
<feature type="domain" description="PID" evidence="7">
    <location>
        <begin position="37"/>
        <end position="169"/>
    </location>
</feature>
<dbReference type="FunFam" id="2.30.29.30:FF:000035">
    <property type="entry name" value="Disabled homolog 2 isoform 1"/>
    <property type="match status" value="1"/>
</dbReference>
<dbReference type="InterPro" id="IPR011993">
    <property type="entry name" value="PH-like_dom_sf"/>
</dbReference>
<dbReference type="Gene3D" id="2.30.29.30">
    <property type="entry name" value="Pleckstrin-homology domain (PH domain)/Phosphotyrosine-binding domain (PTB)"/>
    <property type="match status" value="1"/>
</dbReference>
<dbReference type="CDD" id="cd01215">
    <property type="entry name" value="PTB_Dab"/>
    <property type="match status" value="1"/>
</dbReference>
<evidence type="ECO:0000313" key="9">
    <source>
        <dbReference type="Proteomes" id="UP000694580"/>
    </source>
</evidence>
<feature type="compositionally biased region" description="Low complexity" evidence="6">
    <location>
        <begin position="211"/>
        <end position="228"/>
    </location>
</feature>
<accession>A0AAY4D438</accession>
<feature type="region of interest" description="Disordered" evidence="6">
    <location>
        <begin position="429"/>
        <end position="528"/>
    </location>
</feature>